<dbReference type="RefSeq" id="WP_214171675.1">
    <property type="nucleotide sequence ID" value="NZ_JAHCVJ010000004.1"/>
</dbReference>
<gene>
    <name evidence="3" type="ORF">KI809_11375</name>
</gene>
<accession>A0AAW4LCK2</accession>
<sequence length="434" mass="50690">MEEEKNPSCDSKTPVSREQLYKEVWAEPMTTVALRYKVSSSFLARVCTWLNVPRPERGYWAKLAVGKVSKQPPLPEAEPGDELEWNRYGQARRAKLPIPKPPRKRKSRLRDRSELPERHPLLQGAQQYFDEARETSNGYLRPSKRLMVDVIASKQTCSRALDVANELFLLFEERGHTVAFERHGLSLRRYGVDEREKGGRDRNYSDLWSPSRDTIVTIGTVLIGLTIFEMSENVEAKYQDGKYVRVSELPVRKQRRYESFSWTSMHDLPSGRLCIQAYSPYQRADWKRQWRETKEGDFPGKLSAIVKELKREAATIVQLVEEGERKAEIERQEWEAKQIIWRREEEERRRVKAIKDSREELTEIIKAWVEAKGLEDFFADVEKRAANLEEEQKAVVLERLAQARTLIDSTDALQWLAAWKTPEERTAESGNSYW</sequence>
<evidence type="ECO:0000256" key="2">
    <source>
        <dbReference type="SAM" id="MobiDB-lite"/>
    </source>
</evidence>
<dbReference type="AlphaFoldDB" id="A0AAW4LCK2"/>
<comment type="caution">
    <text evidence="3">The sequence shown here is derived from an EMBL/GenBank/DDBJ whole genome shotgun (WGS) entry which is preliminary data.</text>
</comment>
<protein>
    <submittedName>
        <fullName evidence="3">Uncharacterized protein</fullName>
    </submittedName>
</protein>
<evidence type="ECO:0000313" key="3">
    <source>
        <dbReference type="EMBL" id="MBT0664901.1"/>
    </source>
</evidence>
<keyword evidence="1" id="KW-0175">Coiled coil</keyword>
<feature type="region of interest" description="Disordered" evidence="2">
    <location>
        <begin position="96"/>
        <end position="117"/>
    </location>
</feature>
<organism evidence="3 4">
    <name type="scientific">Geoanaerobacter pelophilus</name>
    <dbReference type="NCBI Taxonomy" id="60036"/>
    <lineage>
        <taxon>Bacteria</taxon>
        <taxon>Pseudomonadati</taxon>
        <taxon>Thermodesulfobacteriota</taxon>
        <taxon>Desulfuromonadia</taxon>
        <taxon>Geobacterales</taxon>
        <taxon>Geobacteraceae</taxon>
        <taxon>Geoanaerobacter</taxon>
    </lineage>
</organism>
<reference evidence="3 4" key="1">
    <citation type="submission" date="2021-05" db="EMBL/GenBank/DDBJ databases">
        <title>The draft genome of Geobacter pelophilus DSM 12255.</title>
        <authorList>
            <person name="Xu Z."/>
            <person name="Masuda Y."/>
            <person name="Itoh H."/>
            <person name="Senoo K."/>
        </authorList>
    </citation>
    <scope>NUCLEOTIDE SEQUENCE [LARGE SCALE GENOMIC DNA]</scope>
    <source>
        <strain evidence="3 4">DSM 12255</strain>
    </source>
</reference>
<evidence type="ECO:0000313" key="4">
    <source>
        <dbReference type="Proteomes" id="UP000811899"/>
    </source>
</evidence>
<keyword evidence="4" id="KW-1185">Reference proteome</keyword>
<evidence type="ECO:0000256" key="1">
    <source>
        <dbReference type="SAM" id="Coils"/>
    </source>
</evidence>
<name>A0AAW4LCK2_9BACT</name>
<dbReference type="EMBL" id="JAHCVJ010000004">
    <property type="protein sequence ID" value="MBT0664901.1"/>
    <property type="molecule type" value="Genomic_DNA"/>
</dbReference>
<feature type="coiled-coil region" evidence="1">
    <location>
        <begin position="371"/>
        <end position="398"/>
    </location>
</feature>
<feature type="compositionally biased region" description="Basic residues" evidence="2">
    <location>
        <begin position="96"/>
        <end position="109"/>
    </location>
</feature>
<proteinExistence type="predicted"/>
<dbReference type="Proteomes" id="UP000811899">
    <property type="component" value="Unassembled WGS sequence"/>
</dbReference>